<evidence type="ECO:0000256" key="1">
    <source>
        <dbReference type="SAM" id="MobiDB-lite"/>
    </source>
</evidence>
<keyword evidence="3" id="KW-1185">Reference proteome</keyword>
<dbReference type="EMBL" id="BAABUJ010000026">
    <property type="protein sequence ID" value="GAA5803143.1"/>
    <property type="molecule type" value="Genomic_DNA"/>
</dbReference>
<dbReference type="Proteomes" id="UP001476247">
    <property type="component" value="Unassembled WGS sequence"/>
</dbReference>
<sequence>MTVPDLVHRNPVRLSSVSCVTEDSIDSITIATPLDASPPPPPSNTFSIINIVNDDPLPNPRAYPAIAATYTRRRRAQTSPIPVPSSIMISNNIPQEQPVMIYDTTDSQQQVSTNTSPSTKSSKLWPRIKRMMMPTNNNNNTDKMKQLFESMYISNNDEKSDAKMQEQHKSNKRWLSGKNRARVGPQR</sequence>
<protein>
    <submittedName>
        <fullName evidence="2">Uncharacterized protein</fullName>
    </submittedName>
</protein>
<evidence type="ECO:0000313" key="2">
    <source>
        <dbReference type="EMBL" id="GAA5803143.1"/>
    </source>
</evidence>
<accession>A0ABP9Y838</accession>
<comment type="caution">
    <text evidence="2">The sequence shown here is derived from an EMBL/GenBank/DDBJ whole genome shotgun (WGS) entry which is preliminary data.</text>
</comment>
<name>A0ABP9Y838_9FUNG</name>
<gene>
    <name evidence="2" type="ORF">HPULCUR_008618</name>
</gene>
<reference evidence="2 3" key="1">
    <citation type="submission" date="2024-04" db="EMBL/GenBank/DDBJ databases">
        <title>genome sequences of Mucor flavus KT1a and Helicostylum pulchrum KT1b strains isolation_sourced from the surface of a dry-aged beef.</title>
        <authorList>
            <person name="Toyotome T."/>
            <person name="Hosono M."/>
            <person name="Torimaru M."/>
            <person name="Fukuda K."/>
            <person name="Mikami N."/>
        </authorList>
    </citation>
    <scope>NUCLEOTIDE SEQUENCE [LARGE SCALE GENOMIC DNA]</scope>
    <source>
        <strain evidence="2 3">KT1b</strain>
    </source>
</reference>
<feature type="region of interest" description="Disordered" evidence="1">
    <location>
        <begin position="154"/>
        <end position="187"/>
    </location>
</feature>
<organism evidence="2 3">
    <name type="scientific">Helicostylum pulchrum</name>
    <dbReference type="NCBI Taxonomy" id="562976"/>
    <lineage>
        <taxon>Eukaryota</taxon>
        <taxon>Fungi</taxon>
        <taxon>Fungi incertae sedis</taxon>
        <taxon>Mucoromycota</taxon>
        <taxon>Mucoromycotina</taxon>
        <taxon>Mucoromycetes</taxon>
        <taxon>Mucorales</taxon>
        <taxon>Mucorineae</taxon>
        <taxon>Mucoraceae</taxon>
        <taxon>Helicostylum</taxon>
    </lineage>
</organism>
<feature type="compositionally biased region" description="Basic and acidic residues" evidence="1">
    <location>
        <begin position="156"/>
        <end position="169"/>
    </location>
</feature>
<evidence type="ECO:0000313" key="3">
    <source>
        <dbReference type="Proteomes" id="UP001476247"/>
    </source>
</evidence>
<proteinExistence type="predicted"/>